<feature type="transmembrane region" description="Helical" evidence="1">
    <location>
        <begin position="27"/>
        <end position="49"/>
    </location>
</feature>
<evidence type="ECO:0000313" key="3">
    <source>
        <dbReference type="Proteomes" id="UP000053424"/>
    </source>
</evidence>
<reference evidence="2 3" key="1">
    <citation type="submission" date="2014-04" db="EMBL/GenBank/DDBJ databases">
        <authorList>
            <consortium name="DOE Joint Genome Institute"/>
            <person name="Kuo A."/>
            <person name="Gay G."/>
            <person name="Dore J."/>
            <person name="Kohler A."/>
            <person name="Nagy L.G."/>
            <person name="Floudas D."/>
            <person name="Copeland A."/>
            <person name="Barry K.W."/>
            <person name="Cichocki N."/>
            <person name="Veneault-Fourrey C."/>
            <person name="LaButti K."/>
            <person name="Lindquist E.A."/>
            <person name="Lipzen A."/>
            <person name="Lundell T."/>
            <person name="Morin E."/>
            <person name="Murat C."/>
            <person name="Sun H."/>
            <person name="Tunlid A."/>
            <person name="Henrissat B."/>
            <person name="Grigoriev I.V."/>
            <person name="Hibbett D.S."/>
            <person name="Martin F."/>
            <person name="Nordberg H.P."/>
            <person name="Cantor M.N."/>
            <person name="Hua S.X."/>
        </authorList>
    </citation>
    <scope>NUCLEOTIDE SEQUENCE [LARGE SCALE GENOMIC DNA]</scope>
    <source>
        <strain evidence="3">h7</strain>
    </source>
</reference>
<protein>
    <submittedName>
        <fullName evidence="2">Uncharacterized protein</fullName>
    </submittedName>
</protein>
<feature type="transmembrane region" description="Helical" evidence="1">
    <location>
        <begin position="69"/>
        <end position="89"/>
    </location>
</feature>
<gene>
    <name evidence="2" type="ORF">M413DRAFT_280286</name>
</gene>
<keyword evidence="3" id="KW-1185">Reference proteome</keyword>
<proteinExistence type="predicted"/>
<accession>A0A0C2XGH1</accession>
<dbReference type="AlphaFoldDB" id="A0A0C2XGH1"/>
<keyword evidence="1" id="KW-1133">Transmembrane helix</keyword>
<name>A0A0C2XGH1_HEBCY</name>
<evidence type="ECO:0000256" key="1">
    <source>
        <dbReference type="SAM" id="Phobius"/>
    </source>
</evidence>
<keyword evidence="1" id="KW-0812">Transmembrane</keyword>
<dbReference type="EMBL" id="KN831800">
    <property type="protein sequence ID" value="KIM37003.1"/>
    <property type="molecule type" value="Genomic_DNA"/>
</dbReference>
<organism evidence="2 3">
    <name type="scientific">Hebeloma cylindrosporum</name>
    <dbReference type="NCBI Taxonomy" id="76867"/>
    <lineage>
        <taxon>Eukaryota</taxon>
        <taxon>Fungi</taxon>
        <taxon>Dikarya</taxon>
        <taxon>Basidiomycota</taxon>
        <taxon>Agaricomycotina</taxon>
        <taxon>Agaricomycetes</taxon>
        <taxon>Agaricomycetidae</taxon>
        <taxon>Agaricales</taxon>
        <taxon>Agaricineae</taxon>
        <taxon>Hymenogastraceae</taxon>
        <taxon>Hebeloma</taxon>
    </lineage>
</organism>
<reference evidence="3" key="2">
    <citation type="submission" date="2015-01" db="EMBL/GenBank/DDBJ databases">
        <title>Evolutionary Origins and Diversification of the Mycorrhizal Mutualists.</title>
        <authorList>
            <consortium name="DOE Joint Genome Institute"/>
            <consortium name="Mycorrhizal Genomics Consortium"/>
            <person name="Kohler A."/>
            <person name="Kuo A."/>
            <person name="Nagy L.G."/>
            <person name="Floudas D."/>
            <person name="Copeland A."/>
            <person name="Barry K.W."/>
            <person name="Cichocki N."/>
            <person name="Veneault-Fourrey C."/>
            <person name="LaButti K."/>
            <person name="Lindquist E.A."/>
            <person name="Lipzen A."/>
            <person name="Lundell T."/>
            <person name="Morin E."/>
            <person name="Murat C."/>
            <person name="Riley R."/>
            <person name="Ohm R."/>
            <person name="Sun H."/>
            <person name="Tunlid A."/>
            <person name="Henrissat B."/>
            <person name="Grigoriev I.V."/>
            <person name="Hibbett D.S."/>
            <person name="Martin F."/>
        </authorList>
    </citation>
    <scope>NUCLEOTIDE SEQUENCE [LARGE SCALE GENOMIC DNA]</scope>
    <source>
        <strain evidence="3">h7</strain>
    </source>
</reference>
<evidence type="ECO:0000313" key="2">
    <source>
        <dbReference type="EMBL" id="KIM37003.1"/>
    </source>
</evidence>
<dbReference type="Proteomes" id="UP000053424">
    <property type="component" value="Unassembled WGS sequence"/>
</dbReference>
<dbReference type="HOGENOM" id="CLU_1482151_0_0_1"/>
<keyword evidence="1" id="KW-0472">Membrane</keyword>
<sequence>MPGLYPRKWRSTLLPSIYSELQWNQDLLWFVPFHVLLPIFLSFFSFGSFSIQGKIFTSIPSRSGSQRGWHLPIVSFFSAVSPIPITLGGGRPFHRRITKNLSRRSTMTNVFLVAHFVEGTLLDFHSFSSCVSWMENSKDIALHRFNNRPSTSFSYASRSRSLSWLLNSLLGPGYENGGTLTL</sequence>